<dbReference type="PANTHER" id="PTHR10009">
    <property type="entry name" value="PROTEIN YELLOW-RELATED"/>
    <property type="match status" value="1"/>
</dbReference>
<proteinExistence type="inferred from homology"/>
<dbReference type="InterPro" id="IPR011042">
    <property type="entry name" value="6-blade_b-propeller_TolB-like"/>
</dbReference>
<dbReference type="AlphaFoldDB" id="A0ABD1EKH4"/>
<reference evidence="5 6" key="1">
    <citation type="submission" date="2024-05" db="EMBL/GenBank/DDBJ databases">
        <title>Genetic variation in Jamaican populations of the coffee berry borer (Hypothenemus hampei).</title>
        <authorList>
            <person name="Errbii M."/>
            <person name="Myrie A."/>
        </authorList>
    </citation>
    <scope>NUCLEOTIDE SEQUENCE [LARGE SCALE GENOMIC DNA]</scope>
    <source>
        <strain evidence="5">JA-Hopewell-2020-01-JO</strain>
        <tissue evidence="5">Whole body</tissue>
    </source>
</reference>
<dbReference type="EMBL" id="JBDJPC010000007">
    <property type="protein sequence ID" value="KAL1494155.1"/>
    <property type="molecule type" value="Genomic_DNA"/>
</dbReference>
<accession>A0ABD1EKH4</accession>
<dbReference type="Proteomes" id="UP001566132">
    <property type="component" value="Unassembled WGS sequence"/>
</dbReference>
<dbReference type="GO" id="GO:0005576">
    <property type="term" value="C:extracellular region"/>
    <property type="evidence" value="ECO:0007669"/>
    <property type="project" value="UniProtKB-SubCell"/>
</dbReference>
<keyword evidence="6" id="KW-1185">Reference proteome</keyword>
<comment type="similarity">
    <text evidence="2">Belongs to the major royal jelly protein family.</text>
</comment>
<evidence type="ECO:0000256" key="4">
    <source>
        <dbReference type="ARBA" id="ARBA00022729"/>
    </source>
</evidence>
<dbReference type="PANTHER" id="PTHR10009:SF11">
    <property type="entry name" value="RH54244P"/>
    <property type="match status" value="1"/>
</dbReference>
<evidence type="ECO:0000313" key="5">
    <source>
        <dbReference type="EMBL" id="KAL1494155.1"/>
    </source>
</evidence>
<comment type="subcellular location">
    <subcellularLocation>
        <location evidence="1">Secreted</location>
    </subcellularLocation>
</comment>
<keyword evidence="4" id="KW-0732">Signal</keyword>
<evidence type="ECO:0000256" key="1">
    <source>
        <dbReference type="ARBA" id="ARBA00004613"/>
    </source>
</evidence>
<dbReference type="Gene3D" id="2.120.10.30">
    <property type="entry name" value="TolB, C-terminal domain"/>
    <property type="match status" value="1"/>
</dbReference>
<name>A0ABD1EKH4_HYPHA</name>
<protein>
    <submittedName>
        <fullName evidence="5">Uncharacterized protein</fullName>
    </submittedName>
</protein>
<evidence type="ECO:0000313" key="6">
    <source>
        <dbReference type="Proteomes" id="UP001566132"/>
    </source>
</evidence>
<evidence type="ECO:0000256" key="2">
    <source>
        <dbReference type="ARBA" id="ARBA00009127"/>
    </source>
</evidence>
<dbReference type="Pfam" id="PF03022">
    <property type="entry name" value="MRJP"/>
    <property type="match status" value="1"/>
</dbReference>
<dbReference type="InterPro" id="IPR017996">
    <property type="entry name" value="MRJP/yellow-related"/>
</dbReference>
<sequence length="470" mass="53944">MLFALILVAVQTRFHHQFNANRPRDKTFVYICLRNMQSILGTLILFLTLVVKGQSAGLNEEFTWSRINFQWSATLGATSRSANYYNKRPTDVIVFDGETNLPQKTQSRSPIDYQYENNIPMGANVWKDKLFITIPRRRLGVPSTLNYVSLSSDNRHNVPLIPYPNWNINLYPDTSGNLENFISIYRIAIDVCDRLWFVDTGIVETLGNRTTIKPHQLIIINLKNDEIIHRYNLPEDVLTPATVLASLTVDTPKGSCRDAYAYFPDLAGYGLIVYSLRENQSWRVNHNHFHLEPLAGEFTIANHTFQWNDGVFSVELTDIKPDGYRDMYFHSMAGTHMYKVSTRVLRNETLATRSYHEDDFIVIGNRGPGHQTSTADLHKPTDIMFLGLVNQNALGCWNVKKPLESISIVQQNNRTMIYPSDVKISQDRVYVLTNTMPGFLYGRLNYDETNFRVWSNDVRQAVKGTKCQNV</sequence>
<organism evidence="5 6">
    <name type="scientific">Hypothenemus hampei</name>
    <name type="common">Coffee berry borer</name>
    <dbReference type="NCBI Taxonomy" id="57062"/>
    <lineage>
        <taxon>Eukaryota</taxon>
        <taxon>Metazoa</taxon>
        <taxon>Ecdysozoa</taxon>
        <taxon>Arthropoda</taxon>
        <taxon>Hexapoda</taxon>
        <taxon>Insecta</taxon>
        <taxon>Pterygota</taxon>
        <taxon>Neoptera</taxon>
        <taxon>Endopterygota</taxon>
        <taxon>Coleoptera</taxon>
        <taxon>Polyphaga</taxon>
        <taxon>Cucujiformia</taxon>
        <taxon>Curculionidae</taxon>
        <taxon>Scolytinae</taxon>
        <taxon>Hypothenemus</taxon>
    </lineage>
</organism>
<evidence type="ECO:0000256" key="3">
    <source>
        <dbReference type="ARBA" id="ARBA00022525"/>
    </source>
</evidence>
<gene>
    <name evidence="5" type="ORF">ABEB36_009798</name>
</gene>
<keyword evidence="3" id="KW-0964">Secreted</keyword>
<comment type="caution">
    <text evidence="5">The sequence shown here is derived from an EMBL/GenBank/DDBJ whole genome shotgun (WGS) entry which is preliminary data.</text>
</comment>